<dbReference type="OrthoDB" id="9795613at2"/>
<dbReference type="EMBL" id="FQZF01000022">
    <property type="protein sequence ID" value="SHJ84642.1"/>
    <property type="molecule type" value="Genomic_DNA"/>
</dbReference>
<keyword evidence="2" id="KW-0456">Lyase</keyword>
<dbReference type="InterPro" id="IPR014748">
    <property type="entry name" value="Enoyl-CoA_hydra_C"/>
</dbReference>
<evidence type="ECO:0000313" key="5">
    <source>
        <dbReference type="Proteomes" id="UP000184387"/>
    </source>
</evidence>
<gene>
    <name evidence="4" type="ORF">SAMN02745194_03530</name>
</gene>
<evidence type="ECO:0000256" key="2">
    <source>
        <dbReference type="ARBA" id="ARBA00023239"/>
    </source>
</evidence>
<dbReference type="Pfam" id="PF00378">
    <property type="entry name" value="ECH_1"/>
    <property type="match status" value="1"/>
</dbReference>
<dbReference type="RefSeq" id="WP_073137117.1">
    <property type="nucleotide sequence ID" value="NZ_FQZF01000022.1"/>
</dbReference>
<dbReference type="CDD" id="cd06558">
    <property type="entry name" value="crotonase-like"/>
    <property type="match status" value="1"/>
</dbReference>
<name>A0A1M6MMF6_9PROT</name>
<dbReference type="InterPro" id="IPR018376">
    <property type="entry name" value="Enoyl-CoA_hyd/isom_CS"/>
</dbReference>
<dbReference type="GO" id="GO:0006635">
    <property type="term" value="P:fatty acid beta-oxidation"/>
    <property type="evidence" value="ECO:0007669"/>
    <property type="project" value="TreeGrafter"/>
</dbReference>
<dbReference type="Gene3D" id="1.10.12.10">
    <property type="entry name" value="Lyase 2-enoyl-coa Hydratase, Chain A, domain 2"/>
    <property type="match status" value="1"/>
</dbReference>
<dbReference type="InterPro" id="IPR029045">
    <property type="entry name" value="ClpP/crotonase-like_dom_sf"/>
</dbReference>
<proteinExistence type="inferred from homology"/>
<dbReference type="Proteomes" id="UP000184387">
    <property type="component" value="Unassembled WGS sequence"/>
</dbReference>
<evidence type="ECO:0000256" key="3">
    <source>
        <dbReference type="RuleBase" id="RU003707"/>
    </source>
</evidence>
<organism evidence="4 5">
    <name type="scientific">Muricoccus roseus</name>
    <dbReference type="NCBI Taxonomy" id="198092"/>
    <lineage>
        <taxon>Bacteria</taxon>
        <taxon>Pseudomonadati</taxon>
        <taxon>Pseudomonadota</taxon>
        <taxon>Alphaproteobacteria</taxon>
        <taxon>Acetobacterales</taxon>
        <taxon>Roseomonadaceae</taxon>
        <taxon>Muricoccus</taxon>
    </lineage>
</organism>
<dbReference type="NCBIfam" id="NF004781">
    <property type="entry name" value="PRK06127.1"/>
    <property type="match status" value="1"/>
</dbReference>
<reference evidence="4 5" key="1">
    <citation type="submission" date="2016-11" db="EMBL/GenBank/DDBJ databases">
        <authorList>
            <person name="Jaros S."/>
            <person name="Januszkiewicz K."/>
            <person name="Wedrychowicz H."/>
        </authorList>
    </citation>
    <scope>NUCLEOTIDE SEQUENCE [LARGE SCALE GENOMIC DNA]</scope>
    <source>
        <strain evidence="4 5">DSM 14916</strain>
    </source>
</reference>
<evidence type="ECO:0000256" key="1">
    <source>
        <dbReference type="ARBA" id="ARBA00005254"/>
    </source>
</evidence>
<sequence>MPDALPPPNPALGTDKMLSRKEGGVGWMIFNNPERHNAVSMEMWVAAERILADFAADPEVRVVVVTGAGGKAFVSGADISKFESERGSKEAVDAYQAQTAKVYEALSDFPKPTIAAIRGHCIGGGSALAVCCDLRICTEKSSFGIPAAKLGLGYPLPGIRRLVQLVGPSFAKELFFTAKRFSAEDARIMGLVNRVVADDALDATIEDYASTIAGNAPLTVGSVKAIVAEALKAQPDEALCNRLVLECFASEDYVEGRRAFMEKRPPQFKGR</sequence>
<dbReference type="Gene3D" id="3.90.226.10">
    <property type="entry name" value="2-enoyl-CoA Hydratase, Chain A, domain 1"/>
    <property type="match status" value="1"/>
</dbReference>
<evidence type="ECO:0000313" key="4">
    <source>
        <dbReference type="EMBL" id="SHJ84642.1"/>
    </source>
</evidence>
<dbReference type="GO" id="GO:0016829">
    <property type="term" value="F:lyase activity"/>
    <property type="evidence" value="ECO:0007669"/>
    <property type="project" value="UniProtKB-KW"/>
</dbReference>
<protein>
    <submittedName>
        <fullName evidence="4">Enoyl-CoA hydratase/carnithine racemase</fullName>
    </submittedName>
</protein>
<accession>A0A1M6MMF6</accession>
<dbReference type="InterPro" id="IPR001753">
    <property type="entry name" value="Enoyl-CoA_hydra/iso"/>
</dbReference>
<dbReference type="STRING" id="198092.SAMN02745194_03530"/>
<dbReference type="PROSITE" id="PS00166">
    <property type="entry name" value="ENOYL_COA_HYDRATASE"/>
    <property type="match status" value="1"/>
</dbReference>
<dbReference type="SUPFAM" id="SSF52096">
    <property type="entry name" value="ClpP/crotonase"/>
    <property type="match status" value="1"/>
</dbReference>
<comment type="similarity">
    <text evidence="1 3">Belongs to the enoyl-CoA hydratase/isomerase family.</text>
</comment>
<dbReference type="PANTHER" id="PTHR11941">
    <property type="entry name" value="ENOYL-COA HYDRATASE-RELATED"/>
    <property type="match status" value="1"/>
</dbReference>
<dbReference type="AlphaFoldDB" id="A0A1M6MMF6"/>
<dbReference type="PANTHER" id="PTHR11941:SF54">
    <property type="entry name" value="ENOYL-COA HYDRATASE, MITOCHONDRIAL"/>
    <property type="match status" value="1"/>
</dbReference>
<keyword evidence="5" id="KW-1185">Reference proteome</keyword>